<sequence length="197" mass="21825">MCYDYNKVHWGFPIGKSDFKMPNPKAVMDEARKTFDTIWDEYDDIPRHARVPPQDAVASMKEVKRIGQDEKLRRTKELVLQIVEGILFLIPFVDAALGSLGRIGVGMARILIAVEGIGNGGPTIYPVVGDAEMLPVAILTMVLGGIGAGGLSGALRYRELSITKGKLTSEHRTSLRPSFRKHNPKIETLLDKICPRR</sequence>
<organism evidence="2 3">
    <name type="scientific">Dichotomopilus funicola</name>
    <dbReference type="NCBI Taxonomy" id="1934379"/>
    <lineage>
        <taxon>Eukaryota</taxon>
        <taxon>Fungi</taxon>
        <taxon>Dikarya</taxon>
        <taxon>Ascomycota</taxon>
        <taxon>Pezizomycotina</taxon>
        <taxon>Sordariomycetes</taxon>
        <taxon>Sordariomycetidae</taxon>
        <taxon>Sordariales</taxon>
        <taxon>Chaetomiaceae</taxon>
        <taxon>Dichotomopilus</taxon>
    </lineage>
</organism>
<protein>
    <submittedName>
        <fullName evidence="2">Uncharacterized protein</fullName>
    </submittedName>
</protein>
<comment type="caution">
    <text evidence="2">The sequence shown here is derived from an EMBL/GenBank/DDBJ whole genome shotgun (WGS) entry which is preliminary data.</text>
</comment>
<dbReference type="RefSeq" id="XP_062639501.1">
    <property type="nucleotide sequence ID" value="XM_062779753.1"/>
</dbReference>
<evidence type="ECO:0000313" key="2">
    <source>
        <dbReference type="EMBL" id="KAK4146130.1"/>
    </source>
</evidence>
<evidence type="ECO:0000313" key="3">
    <source>
        <dbReference type="Proteomes" id="UP001302676"/>
    </source>
</evidence>
<feature type="transmembrane region" description="Helical" evidence="1">
    <location>
        <begin position="136"/>
        <end position="157"/>
    </location>
</feature>
<name>A0AAN6V8T9_9PEZI</name>
<keyword evidence="3" id="KW-1185">Reference proteome</keyword>
<dbReference type="EMBL" id="MU853563">
    <property type="protein sequence ID" value="KAK4146130.1"/>
    <property type="molecule type" value="Genomic_DNA"/>
</dbReference>
<dbReference type="GeneID" id="87816366"/>
<keyword evidence="1" id="KW-1133">Transmembrane helix</keyword>
<reference evidence="2" key="2">
    <citation type="submission" date="2023-05" db="EMBL/GenBank/DDBJ databases">
        <authorList>
            <consortium name="Lawrence Berkeley National Laboratory"/>
            <person name="Steindorff A."/>
            <person name="Hensen N."/>
            <person name="Bonometti L."/>
            <person name="Westerberg I."/>
            <person name="Brannstrom I.O."/>
            <person name="Guillou S."/>
            <person name="Cros-Aarteil S."/>
            <person name="Calhoun S."/>
            <person name="Haridas S."/>
            <person name="Kuo A."/>
            <person name="Mondo S."/>
            <person name="Pangilinan J."/>
            <person name="Riley R."/>
            <person name="Labutti K."/>
            <person name="Andreopoulos B."/>
            <person name="Lipzen A."/>
            <person name="Chen C."/>
            <person name="Yanf M."/>
            <person name="Daum C."/>
            <person name="Ng V."/>
            <person name="Clum A."/>
            <person name="Ohm R."/>
            <person name="Martin F."/>
            <person name="Silar P."/>
            <person name="Natvig D."/>
            <person name="Lalanne C."/>
            <person name="Gautier V."/>
            <person name="Ament-Velasquez S.L."/>
            <person name="Kruys A."/>
            <person name="Hutchinson M.I."/>
            <person name="Powell A.J."/>
            <person name="Barry K."/>
            <person name="Miller A.N."/>
            <person name="Grigoriev I.V."/>
            <person name="Debuchy R."/>
            <person name="Gladieux P."/>
            <person name="Thoren M.H."/>
            <person name="Johannesson H."/>
        </authorList>
    </citation>
    <scope>NUCLEOTIDE SEQUENCE</scope>
    <source>
        <strain evidence="2">CBS 141.50</strain>
    </source>
</reference>
<feature type="transmembrane region" description="Helical" evidence="1">
    <location>
        <begin position="78"/>
        <end position="97"/>
    </location>
</feature>
<proteinExistence type="predicted"/>
<evidence type="ECO:0000256" key="1">
    <source>
        <dbReference type="SAM" id="Phobius"/>
    </source>
</evidence>
<keyword evidence="1" id="KW-0812">Transmembrane</keyword>
<accession>A0AAN6V8T9</accession>
<dbReference type="Proteomes" id="UP001302676">
    <property type="component" value="Unassembled WGS sequence"/>
</dbReference>
<dbReference type="AlphaFoldDB" id="A0AAN6V8T9"/>
<reference evidence="2" key="1">
    <citation type="journal article" date="2023" name="Mol. Phylogenet. Evol.">
        <title>Genome-scale phylogeny and comparative genomics of the fungal order Sordariales.</title>
        <authorList>
            <person name="Hensen N."/>
            <person name="Bonometti L."/>
            <person name="Westerberg I."/>
            <person name="Brannstrom I.O."/>
            <person name="Guillou S."/>
            <person name="Cros-Aarteil S."/>
            <person name="Calhoun S."/>
            <person name="Haridas S."/>
            <person name="Kuo A."/>
            <person name="Mondo S."/>
            <person name="Pangilinan J."/>
            <person name="Riley R."/>
            <person name="LaButti K."/>
            <person name="Andreopoulos B."/>
            <person name="Lipzen A."/>
            <person name="Chen C."/>
            <person name="Yan M."/>
            <person name="Daum C."/>
            <person name="Ng V."/>
            <person name="Clum A."/>
            <person name="Steindorff A."/>
            <person name="Ohm R.A."/>
            <person name="Martin F."/>
            <person name="Silar P."/>
            <person name="Natvig D.O."/>
            <person name="Lalanne C."/>
            <person name="Gautier V."/>
            <person name="Ament-Velasquez S.L."/>
            <person name="Kruys A."/>
            <person name="Hutchinson M.I."/>
            <person name="Powell A.J."/>
            <person name="Barry K."/>
            <person name="Miller A.N."/>
            <person name="Grigoriev I.V."/>
            <person name="Debuchy R."/>
            <person name="Gladieux P."/>
            <person name="Hiltunen Thoren M."/>
            <person name="Johannesson H."/>
        </authorList>
    </citation>
    <scope>NUCLEOTIDE SEQUENCE</scope>
    <source>
        <strain evidence="2">CBS 141.50</strain>
    </source>
</reference>
<gene>
    <name evidence="2" type="ORF">C8A04DRAFT_25940</name>
</gene>
<keyword evidence="1" id="KW-0472">Membrane</keyword>